<evidence type="ECO:0000256" key="2">
    <source>
        <dbReference type="SAM" id="Phobius"/>
    </source>
</evidence>
<accession>A0ABY9QXW1</accession>
<feature type="transmembrane region" description="Helical" evidence="2">
    <location>
        <begin position="6"/>
        <end position="26"/>
    </location>
</feature>
<keyword evidence="2" id="KW-0472">Membrane</keyword>
<dbReference type="EMBL" id="CP133659">
    <property type="protein sequence ID" value="WMW64376.1"/>
    <property type="molecule type" value="Genomic_DNA"/>
</dbReference>
<evidence type="ECO:0000256" key="1">
    <source>
        <dbReference type="SAM" id="MobiDB-lite"/>
    </source>
</evidence>
<protein>
    <submittedName>
        <fullName evidence="3">Uncharacterized protein</fullName>
    </submittedName>
</protein>
<keyword evidence="4" id="KW-1185">Reference proteome</keyword>
<reference evidence="3" key="1">
    <citation type="submission" date="2023-09" db="EMBL/GenBank/DDBJ databases">
        <authorList>
            <consortium name="CW5 consortium"/>
            <person name="Lu C.-W."/>
        </authorList>
    </citation>
    <scope>NUCLEOTIDE SEQUENCE</scope>
    <source>
        <strain evidence="3">KPS</strain>
    </source>
</reference>
<feature type="region of interest" description="Disordered" evidence="1">
    <location>
        <begin position="103"/>
        <end position="124"/>
    </location>
</feature>
<sequence>MSVMTVADLAQAAILVGGAAAIWMIGRPVGHPLRRIGFLVGLLCQPVWIWESLRAGREAVMVLDTLRGGSGADILHLMRTGQPGILALSAWFAWSYWAGWRNNAPRGAEESENAGTSGGIRRNA</sequence>
<keyword evidence="2" id="KW-0812">Transmembrane</keyword>
<dbReference type="Proteomes" id="UP001180616">
    <property type="component" value="Chromosome"/>
</dbReference>
<evidence type="ECO:0000313" key="4">
    <source>
        <dbReference type="Proteomes" id="UP001180616"/>
    </source>
</evidence>
<gene>
    <name evidence="3" type="ORF">KPS_002388</name>
</gene>
<organism evidence="3 4">
    <name type="scientific">Nitratidesulfovibrio liaohensis</name>
    <dbReference type="NCBI Taxonomy" id="2604158"/>
    <lineage>
        <taxon>Bacteria</taxon>
        <taxon>Pseudomonadati</taxon>
        <taxon>Thermodesulfobacteriota</taxon>
        <taxon>Desulfovibrionia</taxon>
        <taxon>Desulfovibrionales</taxon>
        <taxon>Desulfovibrionaceae</taxon>
        <taxon>Nitratidesulfovibrio</taxon>
    </lineage>
</organism>
<keyword evidence="2" id="KW-1133">Transmembrane helix</keyword>
<proteinExistence type="predicted"/>
<evidence type="ECO:0000313" key="3">
    <source>
        <dbReference type="EMBL" id="WMW64376.1"/>
    </source>
</evidence>
<name>A0ABY9QXW1_9BACT</name>
<dbReference type="RefSeq" id="WP_309540469.1">
    <property type="nucleotide sequence ID" value="NZ_CP133659.1"/>
</dbReference>